<feature type="binding site" evidence="10">
    <location>
        <position position="268"/>
    </location>
    <ligand>
        <name>Mn(2+)</name>
        <dbReference type="ChEBI" id="CHEBI:29035"/>
        <label>1</label>
    </ligand>
</feature>
<dbReference type="GO" id="GO:0005634">
    <property type="term" value="C:nucleus"/>
    <property type="evidence" value="ECO:0007669"/>
    <property type="project" value="TreeGrafter"/>
</dbReference>
<evidence type="ECO:0000256" key="6">
    <source>
        <dbReference type="ARBA" id="ARBA00022723"/>
    </source>
</evidence>
<dbReference type="PROSITE" id="PS51409">
    <property type="entry name" value="ARGINASE_2"/>
    <property type="match status" value="1"/>
</dbReference>
<feature type="binding site" evidence="10">
    <location>
        <position position="270"/>
    </location>
    <ligand>
        <name>Mn(2+)</name>
        <dbReference type="ChEBI" id="CHEBI:29035"/>
        <label>1</label>
    </ligand>
</feature>
<keyword evidence="8 10" id="KW-0464">Manganese</keyword>
<dbReference type="SUPFAM" id="SSF52768">
    <property type="entry name" value="Arginase/deacetylase"/>
    <property type="match status" value="1"/>
</dbReference>
<reference evidence="13" key="2">
    <citation type="submission" date="2007-04" db="EMBL/GenBank/DDBJ databases">
        <title>The genome of the human body louse.</title>
        <authorList>
            <consortium name="The Human Body Louse Genome Consortium"/>
            <person name="Kirkness E."/>
            <person name="Walenz B."/>
            <person name="Hass B."/>
            <person name="Bruggner R."/>
            <person name="Strausberg R."/>
        </authorList>
    </citation>
    <scope>NUCLEOTIDE SEQUENCE</scope>
    <source>
        <strain evidence="13">USDA</strain>
    </source>
</reference>
<dbReference type="PANTHER" id="PTHR43782">
    <property type="entry name" value="ARGINASE"/>
    <property type="match status" value="1"/>
</dbReference>
<keyword evidence="7 12" id="KW-0378">Hydrolase</keyword>
<evidence type="ECO:0000256" key="10">
    <source>
        <dbReference type="PIRSR" id="PIRSR036979-1"/>
    </source>
</evidence>
<dbReference type="FunFam" id="3.40.800.10:FF:000012">
    <property type="entry name" value="Arginase"/>
    <property type="match status" value="1"/>
</dbReference>
<dbReference type="GO" id="GO:0005829">
    <property type="term" value="C:cytosol"/>
    <property type="evidence" value="ECO:0007669"/>
    <property type="project" value="TreeGrafter"/>
</dbReference>
<dbReference type="InParanoid" id="E0VM11"/>
<dbReference type="EC" id="3.5.3.1" evidence="2 12"/>
<evidence type="ECO:0000256" key="4">
    <source>
        <dbReference type="ARBA" id="ARBA00022436"/>
    </source>
</evidence>
<dbReference type="GeneID" id="8229789"/>
<comment type="cofactor">
    <cofactor evidence="10 12">
        <name>Mn(2+)</name>
        <dbReference type="ChEBI" id="CHEBI:29035"/>
    </cofactor>
    <text evidence="10 12">Binds 2 manganese ions per subunit.</text>
</comment>
<reference evidence="13" key="1">
    <citation type="submission" date="2007-04" db="EMBL/GenBank/DDBJ databases">
        <title>Annotation of Pediculus humanus corporis strain USDA.</title>
        <authorList>
            <person name="Kirkness E."/>
            <person name="Hannick L."/>
            <person name="Hass B."/>
            <person name="Bruggner R."/>
            <person name="Lawson D."/>
            <person name="Bidwell S."/>
            <person name="Joardar V."/>
            <person name="Caler E."/>
            <person name="Walenz B."/>
            <person name="Inman J."/>
            <person name="Schobel S."/>
            <person name="Galinsky K."/>
            <person name="Amedeo P."/>
            <person name="Strausberg R."/>
        </authorList>
    </citation>
    <scope>NUCLEOTIDE SEQUENCE</scope>
    <source>
        <strain evidence="13">USDA</strain>
    </source>
</reference>
<evidence type="ECO:0000313" key="13">
    <source>
        <dbReference type="EMBL" id="EEB14417.1"/>
    </source>
</evidence>
<dbReference type="GO" id="GO:0030145">
    <property type="term" value="F:manganese ion binding"/>
    <property type="evidence" value="ECO:0007669"/>
    <property type="project" value="TreeGrafter"/>
</dbReference>
<dbReference type="UniPathway" id="UPA00158">
    <property type="reaction ID" value="UER00270"/>
</dbReference>
<dbReference type="CTD" id="8229789"/>
<comment type="catalytic activity">
    <reaction evidence="9 12">
        <text>L-arginine + H2O = urea + L-ornithine</text>
        <dbReference type="Rhea" id="RHEA:20569"/>
        <dbReference type="ChEBI" id="CHEBI:15377"/>
        <dbReference type="ChEBI" id="CHEBI:16199"/>
        <dbReference type="ChEBI" id="CHEBI:32682"/>
        <dbReference type="ChEBI" id="CHEBI:46911"/>
        <dbReference type="EC" id="3.5.3.1"/>
    </reaction>
</comment>
<dbReference type="STRING" id="121224.E0VM11"/>
<dbReference type="FunCoup" id="E0VM11">
    <property type="interactions" value="85"/>
</dbReference>
<keyword evidence="6 10" id="KW-0479">Metal-binding</keyword>
<dbReference type="Gene3D" id="3.40.800.10">
    <property type="entry name" value="Ureohydrolase domain"/>
    <property type="match status" value="1"/>
</dbReference>
<evidence type="ECO:0000313" key="14">
    <source>
        <dbReference type="EnsemblMetazoa" id="PHUM299230-PA"/>
    </source>
</evidence>
<accession>E0VM11</accession>
<keyword evidence="5 12" id="KW-0056">Arginine metabolism</keyword>
<evidence type="ECO:0000313" key="15">
    <source>
        <dbReference type="Proteomes" id="UP000009046"/>
    </source>
</evidence>
<dbReference type="InterPro" id="IPR006035">
    <property type="entry name" value="Ureohydrolase"/>
</dbReference>
<gene>
    <name evidence="14" type="primary">8229789</name>
    <name evidence="13" type="ORF">Phum_PHUM299230</name>
</gene>
<comment type="pathway">
    <text evidence="1 12">Nitrogen metabolism; urea cycle; L-ornithine and urea from L-arginine: step 1/1.</text>
</comment>
<dbReference type="EMBL" id="AAZO01003470">
    <property type="status" value="NOT_ANNOTATED_CDS"/>
    <property type="molecule type" value="Genomic_DNA"/>
</dbReference>
<dbReference type="PRINTS" id="PR00116">
    <property type="entry name" value="ARGINASE"/>
</dbReference>
<dbReference type="EMBL" id="DS235286">
    <property type="protein sequence ID" value="EEB14417.1"/>
    <property type="molecule type" value="Genomic_DNA"/>
</dbReference>
<name>E0VM11_PEDHC</name>
<dbReference type="CDD" id="cd09989">
    <property type="entry name" value="Arginase"/>
    <property type="match status" value="1"/>
</dbReference>
<dbReference type="GO" id="GO:0000050">
    <property type="term" value="P:urea cycle"/>
    <property type="evidence" value="ECO:0007669"/>
    <property type="project" value="UniProtKB-UniPathway"/>
</dbReference>
<dbReference type="InterPro" id="IPR023696">
    <property type="entry name" value="Ureohydrolase_dom_sf"/>
</dbReference>
<dbReference type="EnsemblMetazoa" id="PHUM299230-RA">
    <property type="protein sequence ID" value="PHUM299230-PA"/>
    <property type="gene ID" value="PHUM299230"/>
</dbReference>
<feature type="binding site" evidence="10">
    <location>
        <position position="160"/>
    </location>
    <ligand>
        <name>Mn(2+)</name>
        <dbReference type="ChEBI" id="CHEBI:29035"/>
        <label>1</label>
    </ligand>
</feature>
<dbReference type="eggNOG" id="KOG2965">
    <property type="taxonomic scope" value="Eukaryota"/>
</dbReference>
<feature type="binding site" evidence="10">
    <location>
        <position position="162"/>
    </location>
    <ligand>
        <name>Mn(2+)</name>
        <dbReference type="ChEBI" id="CHEBI:29035"/>
        <label>1</label>
    </ligand>
</feature>
<dbReference type="GO" id="GO:0006525">
    <property type="term" value="P:arginine metabolic process"/>
    <property type="evidence" value="ECO:0007669"/>
    <property type="project" value="UniProtKB-KW"/>
</dbReference>
<dbReference type="PIRSF" id="PIRSF036979">
    <property type="entry name" value="Arginase"/>
    <property type="match status" value="1"/>
</dbReference>
<proteinExistence type="inferred from homology"/>
<comment type="similarity">
    <text evidence="11 12">Belongs to the arginase family.</text>
</comment>
<evidence type="ECO:0000256" key="3">
    <source>
        <dbReference type="ARBA" id="ARBA00018123"/>
    </source>
</evidence>
<dbReference type="HOGENOM" id="CLU_039478_6_1_1"/>
<evidence type="ECO:0000256" key="2">
    <source>
        <dbReference type="ARBA" id="ARBA00012168"/>
    </source>
</evidence>
<keyword evidence="4 12" id="KW-0835">Urea cycle</keyword>
<dbReference type="KEGG" id="phu:Phum_PHUM299230"/>
<dbReference type="AlphaFoldDB" id="E0VM11"/>
<organism>
    <name type="scientific">Pediculus humanus subsp. corporis</name>
    <name type="common">Body louse</name>
    <dbReference type="NCBI Taxonomy" id="121224"/>
    <lineage>
        <taxon>Eukaryota</taxon>
        <taxon>Metazoa</taxon>
        <taxon>Ecdysozoa</taxon>
        <taxon>Arthropoda</taxon>
        <taxon>Hexapoda</taxon>
        <taxon>Insecta</taxon>
        <taxon>Pterygota</taxon>
        <taxon>Neoptera</taxon>
        <taxon>Paraneoptera</taxon>
        <taxon>Psocodea</taxon>
        <taxon>Troctomorpha</taxon>
        <taxon>Phthiraptera</taxon>
        <taxon>Anoplura</taxon>
        <taxon>Pediculidae</taxon>
        <taxon>Pediculus</taxon>
    </lineage>
</organism>
<reference evidence="14" key="3">
    <citation type="submission" date="2021-02" db="UniProtKB">
        <authorList>
            <consortium name="EnsemblMetazoa"/>
        </authorList>
    </citation>
    <scope>IDENTIFICATION</scope>
    <source>
        <strain evidence="14">USDA</strain>
    </source>
</reference>
<dbReference type="Proteomes" id="UP000009046">
    <property type="component" value="Unassembled WGS sequence"/>
</dbReference>
<evidence type="ECO:0000256" key="5">
    <source>
        <dbReference type="ARBA" id="ARBA00022503"/>
    </source>
</evidence>
<evidence type="ECO:0000256" key="7">
    <source>
        <dbReference type="ARBA" id="ARBA00022801"/>
    </source>
</evidence>
<protein>
    <recommendedName>
        <fullName evidence="3 12">Arginase</fullName>
        <ecNumber evidence="2 12">3.5.3.1</ecNumber>
    </recommendedName>
</protein>
<dbReference type="VEuPathDB" id="VectorBase:PHUM299230"/>
<dbReference type="PANTHER" id="PTHR43782:SF3">
    <property type="entry name" value="ARGINASE"/>
    <property type="match status" value="1"/>
</dbReference>
<dbReference type="InterPro" id="IPR014033">
    <property type="entry name" value="Arginase"/>
</dbReference>
<evidence type="ECO:0000256" key="12">
    <source>
        <dbReference type="RuleBase" id="RU361159"/>
    </source>
</evidence>
<dbReference type="OrthoDB" id="9992747at2759"/>
<sequence>MLCKVINGVFLHETKYLSQKWFSSKSFYPQNLNGKLSIIGVPFGKGQKKQGKTEDGLKMAPDCLRQTGFIDILKDLGMDVEDLGNITYEPEVGLQHENMTNLDHFAPCALQVSNCVSSALQDCRACLMMGGDHSLATGSIHGHISVAGPQNVGVIYIDAHADINTASSSLSGNIHGMTVAMLAEELRKFWPNSQVPGLEWLTPCLPLGNIAFIGLRSVDPEETVFLDENNVAAYTMEDVENYGLHKVLCEAIKRVDPNGNKSIHLSFDIDSLDPLEAPCTTVPVRGGLTLREGIKIGETLCRTKRLSVVDFVEVNPPLGSEIQRQTTLDAAFHVLLSVFGYSRRGNPR</sequence>
<evidence type="ECO:0000256" key="1">
    <source>
        <dbReference type="ARBA" id="ARBA00005098"/>
    </source>
</evidence>
<dbReference type="RefSeq" id="XP_002427155.1">
    <property type="nucleotide sequence ID" value="XM_002427110.1"/>
</dbReference>
<dbReference type="OMA" id="FSWMTPC"/>
<feature type="binding site" evidence="10">
    <location>
        <position position="133"/>
    </location>
    <ligand>
        <name>Mn(2+)</name>
        <dbReference type="ChEBI" id="CHEBI:29035"/>
        <label>1</label>
    </ligand>
</feature>
<dbReference type="GO" id="GO:0004053">
    <property type="term" value="F:arginase activity"/>
    <property type="evidence" value="ECO:0007669"/>
    <property type="project" value="UniProtKB-EC"/>
</dbReference>
<evidence type="ECO:0000256" key="8">
    <source>
        <dbReference type="ARBA" id="ARBA00023211"/>
    </source>
</evidence>
<evidence type="ECO:0000256" key="11">
    <source>
        <dbReference type="PROSITE-ProRule" id="PRU00742"/>
    </source>
</evidence>
<evidence type="ECO:0000256" key="9">
    <source>
        <dbReference type="ARBA" id="ARBA00047391"/>
    </source>
</evidence>
<dbReference type="NCBIfam" id="TIGR01229">
    <property type="entry name" value="rocF_arginase"/>
    <property type="match status" value="1"/>
</dbReference>
<dbReference type="Pfam" id="PF00491">
    <property type="entry name" value="Arginase"/>
    <property type="match status" value="1"/>
</dbReference>
<keyword evidence="15" id="KW-1185">Reference proteome</keyword>
<feature type="binding site" evidence="10">
    <location>
        <position position="158"/>
    </location>
    <ligand>
        <name>Mn(2+)</name>
        <dbReference type="ChEBI" id="CHEBI:29035"/>
        <label>1</label>
    </ligand>
</feature>